<evidence type="ECO:0000256" key="3">
    <source>
        <dbReference type="ARBA" id="ARBA00023163"/>
    </source>
</evidence>
<feature type="domain" description="HTH tetR-type" evidence="5">
    <location>
        <begin position="5"/>
        <end position="65"/>
    </location>
</feature>
<keyword evidence="7" id="KW-1185">Reference proteome</keyword>
<evidence type="ECO:0000259" key="5">
    <source>
        <dbReference type="PROSITE" id="PS50977"/>
    </source>
</evidence>
<evidence type="ECO:0000313" key="7">
    <source>
        <dbReference type="Proteomes" id="UP000749311"/>
    </source>
</evidence>
<keyword evidence="2 4" id="KW-0238">DNA-binding</keyword>
<evidence type="ECO:0000256" key="4">
    <source>
        <dbReference type="PROSITE-ProRule" id="PRU00335"/>
    </source>
</evidence>
<dbReference type="PROSITE" id="PS50977">
    <property type="entry name" value="HTH_TETR_2"/>
    <property type="match status" value="1"/>
</dbReference>
<dbReference type="EMBL" id="JAAMOZ010000002">
    <property type="protein sequence ID" value="NIH58165.1"/>
    <property type="molecule type" value="Genomic_DNA"/>
</dbReference>
<dbReference type="InterPro" id="IPR001647">
    <property type="entry name" value="HTH_TetR"/>
</dbReference>
<dbReference type="RefSeq" id="WP_167169992.1">
    <property type="nucleotide sequence ID" value="NZ_BAAAOO010000006.1"/>
</dbReference>
<dbReference type="Proteomes" id="UP000749311">
    <property type="component" value="Unassembled WGS sequence"/>
</dbReference>
<dbReference type="Gene3D" id="1.10.357.10">
    <property type="entry name" value="Tetracycline Repressor, domain 2"/>
    <property type="match status" value="1"/>
</dbReference>
<dbReference type="SUPFAM" id="SSF46689">
    <property type="entry name" value="Homeodomain-like"/>
    <property type="match status" value="1"/>
</dbReference>
<dbReference type="PRINTS" id="PR00455">
    <property type="entry name" value="HTHTETR"/>
</dbReference>
<keyword evidence="3" id="KW-0804">Transcription</keyword>
<evidence type="ECO:0000256" key="2">
    <source>
        <dbReference type="ARBA" id="ARBA00023125"/>
    </source>
</evidence>
<comment type="caution">
    <text evidence="6">The sequence shown here is derived from an EMBL/GenBank/DDBJ whole genome shotgun (WGS) entry which is preliminary data.</text>
</comment>
<sequence>MTVKASSRQAIVDAAAQLIRASGVQGTSISDLIAASGTSAGAIYHHFPSKNAIVVEVAREAMAWPMAALAEYRDRPASPSDLLSYAMTALTDAPELGDLLIALGAGAATDDDLGQQLRDEVGRLRDSVEETMLAWAMANGVPHGRVQGYSQLLIGLTLGFVSQRRLVSNFDEQSYAAQAVRLMALPQAEG</sequence>
<dbReference type="PANTHER" id="PTHR30055:SF234">
    <property type="entry name" value="HTH-TYPE TRANSCRIPTIONAL REGULATOR BETI"/>
    <property type="match status" value="1"/>
</dbReference>
<name>A0ABX0SJK6_9ACTN</name>
<reference evidence="6 7" key="1">
    <citation type="submission" date="2020-02" db="EMBL/GenBank/DDBJ databases">
        <title>Sequencing the genomes of 1000 actinobacteria strains.</title>
        <authorList>
            <person name="Klenk H.-P."/>
        </authorList>
    </citation>
    <scope>NUCLEOTIDE SEQUENCE [LARGE SCALE GENOMIC DNA]</scope>
    <source>
        <strain evidence="6 7">DSM 19609</strain>
    </source>
</reference>
<gene>
    <name evidence="6" type="ORF">FB473_002857</name>
</gene>
<dbReference type="PANTHER" id="PTHR30055">
    <property type="entry name" value="HTH-TYPE TRANSCRIPTIONAL REGULATOR RUTR"/>
    <property type="match status" value="1"/>
</dbReference>
<evidence type="ECO:0000313" key="6">
    <source>
        <dbReference type="EMBL" id="NIH58165.1"/>
    </source>
</evidence>
<feature type="DNA-binding region" description="H-T-H motif" evidence="4">
    <location>
        <begin position="28"/>
        <end position="47"/>
    </location>
</feature>
<dbReference type="InterPro" id="IPR050109">
    <property type="entry name" value="HTH-type_TetR-like_transc_reg"/>
</dbReference>
<evidence type="ECO:0000256" key="1">
    <source>
        <dbReference type="ARBA" id="ARBA00023015"/>
    </source>
</evidence>
<dbReference type="InterPro" id="IPR009057">
    <property type="entry name" value="Homeodomain-like_sf"/>
</dbReference>
<organism evidence="6 7">
    <name type="scientific">Brooklawnia cerclae</name>
    <dbReference type="NCBI Taxonomy" id="349934"/>
    <lineage>
        <taxon>Bacteria</taxon>
        <taxon>Bacillati</taxon>
        <taxon>Actinomycetota</taxon>
        <taxon>Actinomycetes</taxon>
        <taxon>Propionibacteriales</taxon>
        <taxon>Propionibacteriaceae</taxon>
        <taxon>Brooklawnia</taxon>
    </lineage>
</organism>
<dbReference type="Pfam" id="PF00440">
    <property type="entry name" value="TetR_N"/>
    <property type="match status" value="1"/>
</dbReference>
<proteinExistence type="predicted"/>
<protein>
    <submittedName>
        <fullName evidence="6">AcrR family transcriptional regulator</fullName>
    </submittedName>
</protein>
<accession>A0ABX0SJK6</accession>
<keyword evidence="1" id="KW-0805">Transcription regulation</keyword>